<evidence type="ECO:0000256" key="9">
    <source>
        <dbReference type="ARBA" id="ARBA00023235"/>
    </source>
</evidence>
<dbReference type="InterPro" id="IPR011060">
    <property type="entry name" value="RibuloseP-bd_barrel"/>
</dbReference>
<dbReference type="GO" id="GO:0019323">
    <property type="term" value="P:pentose catabolic process"/>
    <property type="evidence" value="ECO:0007669"/>
    <property type="project" value="UniProtKB-UniRule"/>
</dbReference>
<feature type="binding site" evidence="10 14">
    <location>
        <position position="68"/>
    </location>
    <ligand>
        <name>substrate</name>
    </ligand>
</feature>
<organism evidence="15 16">
    <name type="scientific">Absicoccus porci</name>
    <dbReference type="NCBI Taxonomy" id="2486576"/>
    <lineage>
        <taxon>Bacteria</taxon>
        <taxon>Bacillati</taxon>
        <taxon>Bacillota</taxon>
        <taxon>Erysipelotrichia</taxon>
        <taxon>Erysipelotrichales</taxon>
        <taxon>Erysipelotrichaceae</taxon>
        <taxon>Absicoccus</taxon>
    </lineage>
</organism>
<evidence type="ECO:0000256" key="6">
    <source>
        <dbReference type="ARBA" id="ARBA00009541"/>
    </source>
</evidence>
<feature type="binding site" evidence="10 14">
    <location>
        <begin position="203"/>
        <end position="204"/>
    </location>
    <ligand>
        <name>substrate</name>
    </ligand>
</feature>
<feature type="binding site" evidence="10 14">
    <location>
        <position position="10"/>
    </location>
    <ligand>
        <name>substrate</name>
    </ligand>
</feature>
<keyword evidence="13" id="KW-0170">Cobalt</keyword>
<dbReference type="PIRSF" id="PIRSF001461">
    <property type="entry name" value="RPE"/>
    <property type="match status" value="1"/>
</dbReference>
<keyword evidence="10 11" id="KW-0119">Carbohydrate metabolism</keyword>
<feature type="active site" description="Proton donor" evidence="10 12">
    <location>
        <position position="181"/>
    </location>
</feature>
<keyword evidence="8 10" id="KW-0479">Metal-binding</keyword>
<evidence type="ECO:0000256" key="4">
    <source>
        <dbReference type="ARBA" id="ARBA00001947"/>
    </source>
</evidence>
<comment type="similarity">
    <text evidence="6 10 11">Belongs to the ribulose-phosphate 3-epimerase family.</text>
</comment>
<keyword evidence="9 10" id="KW-0413">Isomerase</keyword>
<comment type="function">
    <text evidence="10">Catalyzes the reversible epimerization of D-ribulose 5-phosphate to D-xylulose 5-phosphate.</text>
</comment>
<comment type="cofactor">
    <cofactor evidence="5">
        <name>Fe(2+)</name>
        <dbReference type="ChEBI" id="CHEBI:29033"/>
    </cofactor>
</comment>
<comment type="cofactor">
    <cofactor evidence="10 13">
        <name>a divalent metal cation</name>
        <dbReference type="ChEBI" id="CHEBI:60240"/>
    </cofactor>
    <text evidence="10 13">Binds 1 divalent metal cation per subunit.</text>
</comment>
<dbReference type="NCBIfam" id="NF004076">
    <property type="entry name" value="PRK05581.1-4"/>
    <property type="match status" value="1"/>
</dbReference>
<feature type="binding site" evidence="10">
    <location>
        <begin position="181"/>
        <end position="183"/>
    </location>
    <ligand>
        <name>substrate</name>
    </ligand>
</feature>
<evidence type="ECO:0000313" key="15">
    <source>
        <dbReference type="EMBL" id="RNM31510.1"/>
    </source>
</evidence>
<dbReference type="PANTHER" id="PTHR11749">
    <property type="entry name" value="RIBULOSE-5-PHOSPHATE-3-EPIMERASE"/>
    <property type="match status" value="1"/>
</dbReference>
<dbReference type="InterPro" id="IPR013785">
    <property type="entry name" value="Aldolase_TIM"/>
</dbReference>
<comment type="cofactor">
    <cofactor evidence="4">
        <name>Zn(2+)</name>
        <dbReference type="ChEBI" id="CHEBI:29105"/>
    </cofactor>
</comment>
<name>A0A3N0I4S7_9FIRM</name>
<dbReference type="Proteomes" id="UP000276568">
    <property type="component" value="Unassembled WGS sequence"/>
</dbReference>
<dbReference type="SUPFAM" id="SSF51366">
    <property type="entry name" value="Ribulose-phoshate binding barrel"/>
    <property type="match status" value="1"/>
</dbReference>
<protein>
    <recommendedName>
        <fullName evidence="7 10">Ribulose-phosphate 3-epimerase</fullName>
        <ecNumber evidence="7 10">5.1.3.1</ecNumber>
    </recommendedName>
</protein>
<feature type="binding site" evidence="10 13">
    <location>
        <position position="181"/>
    </location>
    <ligand>
        <name>a divalent metal cation</name>
        <dbReference type="ChEBI" id="CHEBI:60240"/>
    </ligand>
</feature>
<evidence type="ECO:0000256" key="14">
    <source>
        <dbReference type="PIRSR" id="PIRSR001461-3"/>
    </source>
</evidence>
<feature type="binding site" evidence="10 13">
    <location>
        <position position="37"/>
    </location>
    <ligand>
        <name>a divalent metal cation</name>
        <dbReference type="ChEBI" id="CHEBI:60240"/>
    </ligand>
</feature>
<comment type="cofactor">
    <cofactor evidence="2">
        <name>Mn(2+)</name>
        <dbReference type="ChEBI" id="CHEBI:29035"/>
    </cofactor>
</comment>
<dbReference type="OrthoDB" id="1645589at2"/>
<accession>A0A3N0I4S7</accession>
<keyword evidence="13" id="KW-0862">Zinc</keyword>
<reference evidence="15 16" key="1">
    <citation type="submission" date="2018-11" db="EMBL/GenBank/DDBJ databases">
        <title>Clostridium sp. nov., a member of the family Erysipelotrichaceae isolated from pig faeces.</title>
        <authorList>
            <person name="Chang Y.-H."/>
        </authorList>
    </citation>
    <scope>NUCLEOTIDE SEQUENCE [LARGE SCALE GENOMIC DNA]</scope>
    <source>
        <strain evidence="15 16">YH-panp20</strain>
    </source>
</reference>
<dbReference type="EMBL" id="RJQC01000001">
    <property type="protein sequence ID" value="RNM31510.1"/>
    <property type="molecule type" value="Genomic_DNA"/>
</dbReference>
<gene>
    <name evidence="10 15" type="primary">rpe</name>
    <name evidence="15" type="ORF">EDX97_02840</name>
</gene>
<dbReference type="EC" id="5.1.3.1" evidence="7 10"/>
<evidence type="ECO:0000256" key="11">
    <source>
        <dbReference type="PIRNR" id="PIRNR001461"/>
    </source>
</evidence>
<dbReference type="HAMAP" id="MF_02227">
    <property type="entry name" value="RPE"/>
    <property type="match status" value="1"/>
</dbReference>
<feature type="binding site" evidence="14">
    <location>
        <position position="183"/>
    </location>
    <ligand>
        <name>substrate</name>
    </ligand>
</feature>
<dbReference type="Pfam" id="PF00834">
    <property type="entry name" value="Ribul_P_3_epim"/>
    <property type="match status" value="1"/>
</dbReference>
<evidence type="ECO:0000256" key="2">
    <source>
        <dbReference type="ARBA" id="ARBA00001936"/>
    </source>
</evidence>
<dbReference type="AlphaFoldDB" id="A0A3N0I4S7"/>
<dbReference type="GO" id="GO:0004750">
    <property type="term" value="F:D-ribulose-phosphate 3-epimerase activity"/>
    <property type="evidence" value="ECO:0007669"/>
    <property type="project" value="UniProtKB-UniRule"/>
</dbReference>
<feature type="binding site" evidence="10 13">
    <location>
        <position position="68"/>
    </location>
    <ligand>
        <name>a divalent metal cation</name>
        <dbReference type="ChEBI" id="CHEBI:60240"/>
    </ligand>
</feature>
<feature type="binding site" evidence="10 14">
    <location>
        <begin position="148"/>
        <end position="151"/>
    </location>
    <ligand>
        <name>substrate</name>
    </ligand>
</feature>
<evidence type="ECO:0000256" key="3">
    <source>
        <dbReference type="ARBA" id="ARBA00001941"/>
    </source>
</evidence>
<evidence type="ECO:0000313" key="16">
    <source>
        <dbReference type="Proteomes" id="UP000276568"/>
    </source>
</evidence>
<dbReference type="GO" id="GO:0006098">
    <property type="term" value="P:pentose-phosphate shunt"/>
    <property type="evidence" value="ECO:0007669"/>
    <property type="project" value="UniProtKB-UniRule"/>
</dbReference>
<dbReference type="PROSITE" id="PS01085">
    <property type="entry name" value="RIBUL_P_3_EPIMER_1"/>
    <property type="match status" value="1"/>
</dbReference>
<evidence type="ECO:0000256" key="1">
    <source>
        <dbReference type="ARBA" id="ARBA00001782"/>
    </source>
</evidence>
<dbReference type="NCBIfam" id="TIGR01163">
    <property type="entry name" value="rpe"/>
    <property type="match status" value="1"/>
</dbReference>
<sequence>MENSRIISPSVLSMDYSKMPEQVAQLNASPAKWLHFDVMDGHFVPNLTFGPDILKGFCKLSDLVMDVHLMVSDPAKYAPIFIDAGANMVTFHVEALDNDMEKVQSLLDEIHKLGAMAGVVVKPKTDVKIIQPVLSSCDMVLIMTVEPGFGGQSFMEDMMPKVKWLVNQREAKQLSYRIEVDGGINGTTYKTAVDSGADTLVAGSFVFKGNIIENVKALLK</sequence>
<proteinExistence type="inferred from homology"/>
<evidence type="ECO:0000256" key="5">
    <source>
        <dbReference type="ARBA" id="ARBA00001954"/>
    </source>
</evidence>
<comment type="pathway">
    <text evidence="10">Carbohydrate degradation.</text>
</comment>
<evidence type="ECO:0000256" key="13">
    <source>
        <dbReference type="PIRSR" id="PIRSR001461-2"/>
    </source>
</evidence>
<evidence type="ECO:0000256" key="10">
    <source>
        <dbReference type="HAMAP-Rule" id="MF_02227"/>
    </source>
</evidence>
<evidence type="ECO:0000256" key="8">
    <source>
        <dbReference type="ARBA" id="ARBA00022723"/>
    </source>
</evidence>
<feature type="active site" description="Proton acceptor" evidence="10 12">
    <location>
        <position position="37"/>
    </location>
</feature>
<evidence type="ECO:0000256" key="12">
    <source>
        <dbReference type="PIRSR" id="PIRSR001461-1"/>
    </source>
</evidence>
<keyword evidence="13" id="KW-0464">Manganese</keyword>
<dbReference type="Gene3D" id="3.20.20.70">
    <property type="entry name" value="Aldolase class I"/>
    <property type="match status" value="1"/>
</dbReference>
<dbReference type="InterPro" id="IPR000056">
    <property type="entry name" value="Ribul_P_3_epim-like"/>
</dbReference>
<dbReference type="PROSITE" id="PS01086">
    <property type="entry name" value="RIBUL_P_3_EPIMER_2"/>
    <property type="match status" value="1"/>
</dbReference>
<comment type="catalytic activity">
    <reaction evidence="1 10 11">
        <text>D-ribulose 5-phosphate = D-xylulose 5-phosphate</text>
        <dbReference type="Rhea" id="RHEA:13677"/>
        <dbReference type="ChEBI" id="CHEBI:57737"/>
        <dbReference type="ChEBI" id="CHEBI:58121"/>
        <dbReference type="EC" id="5.1.3.1"/>
    </reaction>
</comment>
<dbReference type="InterPro" id="IPR026019">
    <property type="entry name" value="Ribul_P_3_epim"/>
</dbReference>
<dbReference type="GO" id="GO:0005737">
    <property type="term" value="C:cytoplasm"/>
    <property type="evidence" value="ECO:0007669"/>
    <property type="project" value="UniProtKB-ARBA"/>
</dbReference>
<comment type="caution">
    <text evidence="15">The sequence shown here is derived from an EMBL/GenBank/DDBJ whole genome shotgun (WGS) entry which is preliminary data.</text>
</comment>
<comment type="cofactor">
    <cofactor evidence="3">
        <name>Co(2+)</name>
        <dbReference type="ChEBI" id="CHEBI:48828"/>
    </cofactor>
</comment>
<evidence type="ECO:0000256" key="7">
    <source>
        <dbReference type="ARBA" id="ARBA00013188"/>
    </source>
</evidence>
<feature type="binding site" evidence="10 13">
    <location>
        <position position="35"/>
    </location>
    <ligand>
        <name>a divalent metal cation</name>
        <dbReference type="ChEBI" id="CHEBI:60240"/>
    </ligand>
</feature>
<dbReference type="CDD" id="cd00429">
    <property type="entry name" value="RPE"/>
    <property type="match status" value="1"/>
</dbReference>
<dbReference type="GO" id="GO:0046872">
    <property type="term" value="F:metal ion binding"/>
    <property type="evidence" value="ECO:0007669"/>
    <property type="project" value="UniProtKB-UniRule"/>
</dbReference>
<dbReference type="FunFam" id="3.20.20.70:FF:000004">
    <property type="entry name" value="Ribulose-phosphate 3-epimerase"/>
    <property type="match status" value="1"/>
</dbReference>
<keyword evidence="16" id="KW-1185">Reference proteome</keyword>
<dbReference type="RefSeq" id="WP_128519672.1">
    <property type="nucleotide sequence ID" value="NZ_JALFCT010000004.1"/>
</dbReference>